<dbReference type="Gene3D" id="3.50.50.60">
    <property type="entry name" value="FAD/NAD(P)-binding domain"/>
    <property type="match status" value="1"/>
</dbReference>
<dbReference type="GO" id="GO:0004497">
    <property type="term" value="F:monooxygenase activity"/>
    <property type="evidence" value="ECO:0007669"/>
    <property type="project" value="InterPro"/>
</dbReference>
<dbReference type="InterPro" id="IPR036188">
    <property type="entry name" value="FAD/NAD-bd_sf"/>
</dbReference>
<dbReference type="InterPro" id="IPR006905">
    <property type="entry name" value="Flavin_halogenase"/>
</dbReference>
<dbReference type="RefSeq" id="WP_147077579.1">
    <property type="nucleotide sequence ID" value="NZ_BJZT01000010.1"/>
</dbReference>
<evidence type="ECO:0000313" key="2">
    <source>
        <dbReference type="EMBL" id="GEO98825.1"/>
    </source>
</evidence>
<dbReference type="AlphaFoldDB" id="A0A512IM99"/>
<dbReference type="SUPFAM" id="SSF51905">
    <property type="entry name" value="FAD/NAD(P)-binding domain"/>
    <property type="match status" value="1"/>
</dbReference>
<accession>A0A512IM99</accession>
<sequence length="792" mass="84160">MLGPSRTAPPRLVIAGGGLAAWTAAAYLRRMLRRVGWTVTVVGPVPPAGPPIGLATRPILTRFLRGLGIDEAIFMRRCAATYRVASRFDDWFEVGQGHWHPFGPCGPRVNGRDLFHYWLKHRHEGGSGGAYADYSPQALMAATGRGPRPETGISSTVEAGSYGYHLDRTALIRFLREIALSEGVRAVPARVLGASRDFSGNIRALDLEGGGSVEGDVFLDCTGAAALLIGGTLGEAWIAGDAACNSLVSLSLPPARDPSPFTTYVGRPEGWTVSLSLAGRTEAMLAYDGNATTPEAAHAALTAAIGPGESIVHRSLRSGRRNPWLRNVVALGAAARAVEPLAGFGLDLDLVALEAFVEHLPRGEGAEILRRSYIARMNRLHDDALEALAAHYVLGRRPEPLWAAARAAMLPEGLADRLDLYEVAGHVVPREDAVFGETDYYLLFTGADFLPRRAFAPVDVADGRALGGYLAEIRARAAQVAEAMAPHGRLLEPLHGTVPAPEPTARVAPAAAGTASGPASLRRTPDGARLADLVAGLGQPYGYERSVKATPAGLQVERFLVSLHCTSLGPQPGQTLDTLAAKLGLPERERTEAAGLIGEADVLHLGYEEGPSGALYKLYVEWSVRSDAAWRQDETEGEPLLVHRAYKWSPRDAAPPVVTLYHWPRVREPDAIEARLKRMGADWGGAGSGVVGLARTLLWLAQDQGRGAVHYLEAREEPGPRLSYDLNLYACGLAVADAEALLAAAFADLGIAPQAVATVLAERRDEALGHVAGGVGRDGQPFLTVYSGMAGS</sequence>
<organism evidence="2 3">
    <name type="scientific">Methylobacterium haplocladii</name>
    <dbReference type="NCBI Taxonomy" id="1176176"/>
    <lineage>
        <taxon>Bacteria</taxon>
        <taxon>Pseudomonadati</taxon>
        <taxon>Pseudomonadota</taxon>
        <taxon>Alphaproteobacteria</taxon>
        <taxon>Hyphomicrobiales</taxon>
        <taxon>Methylobacteriaceae</taxon>
        <taxon>Methylobacterium</taxon>
    </lineage>
</organism>
<feature type="compositionally biased region" description="Low complexity" evidence="1">
    <location>
        <begin position="503"/>
        <end position="520"/>
    </location>
</feature>
<reference evidence="2 3" key="1">
    <citation type="submission" date="2019-07" db="EMBL/GenBank/DDBJ databases">
        <title>Whole genome shotgun sequence of Methylobacterium haplocladii NBRC 107714.</title>
        <authorList>
            <person name="Hosoyama A."/>
            <person name="Uohara A."/>
            <person name="Ohji S."/>
            <person name="Ichikawa N."/>
        </authorList>
    </citation>
    <scope>NUCLEOTIDE SEQUENCE [LARGE SCALE GENOMIC DNA]</scope>
    <source>
        <strain evidence="2 3">NBRC 107714</strain>
    </source>
</reference>
<evidence type="ECO:0008006" key="4">
    <source>
        <dbReference type="Google" id="ProtNLM"/>
    </source>
</evidence>
<dbReference type="Proteomes" id="UP000321258">
    <property type="component" value="Unassembled WGS sequence"/>
</dbReference>
<dbReference type="Pfam" id="PF04820">
    <property type="entry name" value="Trp_halogenase"/>
    <property type="match status" value="1"/>
</dbReference>
<dbReference type="PANTHER" id="PTHR43747">
    <property type="entry name" value="FAD-BINDING PROTEIN"/>
    <property type="match status" value="1"/>
</dbReference>
<dbReference type="EMBL" id="BJZT01000010">
    <property type="protein sequence ID" value="GEO98825.1"/>
    <property type="molecule type" value="Genomic_DNA"/>
</dbReference>
<gene>
    <name evidence="2" type="ORF">MHA02_12130</name>
</gene>
<keyword evidence="3" id="KW-1185">Reference proteome</keyword>
<dbReference type="PANTHER" id="PTHR43747:SF4">
    <property type="entry name" value="FLAVIN-DEPENDENT TRYPTOPHAN HALOGENASE"/>
    <property type="match status" value="1"/>
</dbReference>
<name>A0A512IM99_9HYPH</name>
<protein>
    <recommendedName>
        <fullName evidence="4">Tryptophan halogenase</fullName>
    </recommendedName>
</protein>
<evidence type="ECO:0000313" key="3">
    <source>
        <dbReference type="Proteomes" id="UP000321258"/>
    </source>
</evidence>
<dbReference type="InterPro" id="IPR050816">
    <property type="entry name" value="Flavin-dep_Halogenase_NPB"/>
</dbReference>
<dbReference type="OrthoDB" id="462203at2"/>
<comment type="caution">
    <text evidence="2">The sequence shown here is derived from an EMBL/GenBank/DDBJ whole genome shotgun (WGS) entry which is preliminary data.</text>
</comment>
<proteinExistence type="predicted"/>
<feature type="region of interest" description="Disordered" evidence="1">
    <location>
        <begin position="495"/>
        <end position="523"/>
    </location>
</feature>
<evidence type="ECO:0000256" key="1">
    <source>
        <dbReference type="SAM" id="MobiDB-lite"/>
    </source>
</evidence>